<evidence type="ECO:0000313" key="2">
    <source>
        <dbReference type="Proteomes" id="UP000823399"/>
    </source>
</evidence>
<dbReference type="Proteomes" id="UP000823399">
    <property type="component" value="Unassembled WGS sequence"/>
</dbReference>
<organism evidence="1 2">
    <name type="scientific">Suillus discolor</name>
    <dbReference type="NCBI Taxonomy" id="1912936"/>
    <lineage>
        <taxon>Eukaryota</taxon>
        <taxon>Fungi</taxon>
        <taxon>Dikarya</taxon>
        <taxon>Basidiomycota</taxon>
        <taxon>Agaricomycotina</taxon>
        <taxon>Agaricomycetes</taxon>
        <taxon>Agaricomycetidae</taxon>
        <taxon>Boletales</taxon>
        <taxon>Suillineae</taxon>
        <taxon>Suillaceae</taxon>
        <taxon>Suillus</taxon>
    </lineage>
</organism>
<dbReference type="AlphaFoldDB" id="A0A9P7EV64"/>
<evidence type="ECO:0000313" key="1">
    <source>
        <dbReference type="EMBL" id="KAG2091028.1"/>
    </source>
</evidence>
<dbReference type="RefSeq" id="XP_041286413.1">
    <property type="nucleotide sequence ID" value="XM_041443771.1"/>
</dbReference>
<protein>
    <submittedName>
        <fullName evidence="1">Uncharacterized protein</fullName>
    </submittedName>
</protein>
<dbReference type="GeneID" id="64706030"/>
<dbReference type="EMBL" id="JABBWM010000099">
    <property type="protein sequence ID" value="KAG2091028.1"/>
    <property type="molecule type" value="Genomic_DNA"/>
</dbReference>
<keyword evidence="2" id="KW-1185">Reference proteome</keyword>
<dbReference type="OrthoDB" id="3248728at2759"/>
<reference evidence="1" key="1">
    <citation type="journal article" date="2020" name="New Phytol.">
        <title>Comparative genomics reveals dynamic genome evolution in host specialist ectomycorrhizal fungi.</title>
        <authorList>
            <person name="Lofgren L.A."/>
            <person name="Nguyen N.H."/>
            <person name="Vilgalys R."/>
            <person name="Ruytinx J."/>
            <person name="Liao H.L."/>
            <person name="Branco S."/>
            <person name="Kuo A."/>
            <person name="LaButti K."/>
            <person name="Lipzen A."/>
            <person name="Andreopoulos W."/>
            <person name="Pangilinan J."/>
            <person name="Riley R."/>
            <person name="Hundley H."/>
            <person name="Na H."/>
            <person name="Barry K."/>
            <person name="Grigoriev I.V."/>
            <person name="Stajich J.E."/>
            <person name="Kennedy P.G."/>
        </authorList>
    </citation>
    <scope>NUCLEOTIDE SEQUENCE</scope>
    <source>
        <strain evidence="1">FC423</strain>
    </source>
</reference>
<proteinExistence type="predicted"/>
<sequence length="192" mass="21302">MSPDTTTVNIFPEFPIPGAIFNQLEESVKRSFSGVVDFLVTKLPAQYTGFLLTNPTKTLVDLGNTQEPISSNIFEAKRDRVREGLPQATIAAASYCQLRGLNDIRDVVTNGEQWIFFVYRRHTDDTGAASCQNNSNHSRTTTHDIDYLCIVHSSKFLIQIVRGRFQLAVHDAALSGRLALSGFDWASPIIPA</sequence>
<gene>
    <name evidence="1" type="ORF">F5147DRAFT_823441</name>
</gene>
<comment type="caution">
    <text evidence="1">The sequence shown here is derived from an EMBL/GenBank/DDBJ whole genome shotgun (WGS) entry which is preliminary data.</text>
</comment>
<accession>A0A9P7EV64</accession>
<name>A0A9P7EV64_9AGAM</name>